<evidence type="ECO:0000313" key="2">
    <source>
        <dbReference type="Proteomes" id="UP000287401"/>
    </source>
</evidence>
<sequence length="158" mass="16879">MAIHYSARLHAFLDDTIHATLPDDAVAITAARHAELLAAQGEGALIVANAAGRPQIRRRTANLADRRAAMVRQVKREAARRIEAISPIWQQLNDMRLPTPSDSAMGAAAYARFTAIDAVRAASDIIEDAIAGATAPQLDLIDISNHPAWPASVEDADA</sequence>
<dbReference type="AlphaFoldDB" id="A0A430BCF8"/>
<evidence type="ECO:0000313" key="1">
    <source>
        <dbReference type="EMBL" id="RSU46245.1"/>
    </source>
</evidence>
<dbReference type="EMBL" id="QRAL01000060">
    <property type="protein sequence ID" value="RSU46245.1"/>
    <property type="molecule type" value="Genomic_DNA"/>
</dbReference>
<gene>
    <name evidence="1" type="ORF">DAH51_26020</name>
</gene>
<dbReference type="Proteomes" id="UP000287401">
    <property type="component" value="Unassembled WGS sequence"/>
</dbReference>
<dbReference type="RefSeq" id="WP_126000189.1">
    <property type="nucleotide sequence ID" value="NZ_CP115456.1"/>
</dbReference>
<name>A0A430BCF8_SPHYA</name>
<protein>
    <submittedName>
        <fullName evidence="1">Uncharacterized protein</fullName>
    </submittedName>
</protein>
<comment type="caution">
    <text evidence="1">The sequence shown here is derived from an EMBL/GenBank/DDBJ whole genome shotgun (WGS) entry which is preliminary data.</text>
</comment>
<organism evidence="1 2">
    <name type="scientific">Sphingobium yanoikuyae</name>
    <name type="common">Sphingomonas yanoikuyae</name>
    <dbReference type="NCBI Taxonomy" id="13690"/>
    <lineage>
        <taxon>Bacteria</taxon>
        <taxon>Pseudomonadati</taxon>
        <taxon>Pseudomonadota</taxon>
        <taxon>Alphaproteobacteria</taxon>
        <taxon>Sphingomonadales</taxon>
        <taxon>Sphingomonadaceae</taxon>
        <taxon>Sphingobium</taxon>
    </lineage>
</organism>
<reference evidence="1 2" key="1">
    <citation type="submission" date="2018-07" db="EMBL/GenBank/DDBJ databases">
        <title>Genomic and Epidemiologic Investigation of an Indolent Hospital Outbreak.</title>
        <authorList>
            <person name="Johnson R.C."/>
            <person name="Deming C."/>
            <person name="Conlan S."/>
            <person name="Zellmer C.J."/>
            <person name="Michelin A.V."/>
            <person name="Lee-Lin S."/>
            <person name="Thomas P.J."/>
            <person name="Park M."/>
            <person name="Weingarten R.A."/>
            <person name="Less J."/>
            <person name="Dekker J.P."/>
            <person name="Frank K.M."/>
            <person name="Musser K.A."/>
            <person name="Mcquiston J.R."/>
            <person name="Henderson D.K."/>
            <person name="Lau A.F."/>
            <person name="Palmore T.N."/>
            <person name="Segre J.A."/>
        </authorList>
    </citation>
    <scope>NUCLEOTIDE SEQUENCE [LARGE SCALE GENOMIC DNA]</scope>
    <source>
        <strain evidence="1 2">SK-NIH.Env6_1116</strain>
    </source>
</reference>
<accession>A0A430BCF8</accession>
<proteinExistence type="predicted"/>